<dbReference type="AlphaFoldDB" id="A0A9P1G7D7"/>
<proteinExistence type="predicted"/>
<organism evidence="2">
    <name type="scientific">Cladocopium goreaui</name>
    <dbReference type="NCBI Taxonomy" id="2562237"/>
    <lineage>
        <taxon>Eukaryota</taxon>
        <taxon>Sar</taxon>
        <taxon>Alveolata</taxon>
        <taxon>Dinophyceae</taxon>
        <taxon>Suessiales</taxon>
        <taxon>Symbiodiniaceae</taxon>
        <taxon>Cladocopium</taxon>
    </lineage>
</organism>
<reference evidence="2" key="1">
    <citation type="submission" date="2022-10" db="EMBL/GenBank/DDBJ databases">
        <authorList>
            <person name="Chen Y."/>
            <person name="Dougan E. K."/>
            <person name="Chan C."/>
            <person name="Rhodes N."/>
            <person name="Thang M."/>
        </authorList>
    </citation>
    <scope>NUCLEOTIDE SEQUENCE</scope>
</reference>
<reference evidence="3" key="2">
    <citation type="submission" date="2024-04" db="EMBL/GenBank/DDBJ databases">
        <authorList>
            <person name="Chen Y."/>
            <person name="Shah S."/>
            <person name="Dougan E. K."/>
            <person name="Thang M."/>
            <person name="Chan C."/>
        </authorList>
    </citation>
    <scope>NUCLEOTIDE SEQUENCE [LARGE SCALE GENOMIC DNA]</scope>
</reference>
<name>A0A9P1G7D7_9DINO</name>
<feature type="compositionally biased region" description="Polar residues" evidence="1">
    <location>
        <begin position="371"/>
        <end position="383"/>
    </location>
</feature>
<accession>A0A9P1G7D7</accession>
<dbReference type="EMBL" id="CAMXCT020002787">
    <property type="protein sequence ID" value="CAL1153865.1"/>
    <property type="molecule type" value="Genomic_DNA"/>
</dbReference>
<dbReference type="Proteomes" id="UP001152797">
    <property type="component" value="Unassembled WGS sequence"/>
</dbReference>
<gene>
    <name evidence="2" type="ORF">C1SCF055_LOCUS26603</name>
</gene>
<dbReference type="EMBL" id="CAMXCT010002787">
    <property type="protein sequence ID" value="CAI4000490.1"/>
    <property type="molecule type" value="Genomic_DNA"/>
</dbReference>
<evidence type="ECO:0000256" key="1">
    <source>
        <dbReference type="SAM" id="MobiDB-lite"/>
    </source>
</evidence>
<dbReference type="OrthoDB" id="415424at2759"/>
<keyword evidence="4" id="KW-1185">Reference proteome</keyword>
<sequence length="418" mass="47428">MGHKIPSKWVINDQKKNLDPFGRSHLRVFSFPKISARGRNLQLDIIFRQSGKSTEKPHDWTLRTCLRDFTSFNNREPKQIYFASSAPDACQVHLQNLVASEEACGTAPIGTTPSWVKMKEQCGEATNDGPIIFEGTAEALVVGETQRRSSRSTEFWHHMVFDMVHGRASPSGVLEKTQGEFWMSKRAMNMQPLYIYCKLTVAQATVSCISLRFSCQKDYLDMLQNTPTTLQFKYPHIPSRGVIMGVEQDPRNPRLIRMFIEYHNEILEDMILCEIDPAQAHKIFVQQEIWDTITVLGYRVVVLHPDGELLGELSIRNQRLEEIDHTPSRSLQFFEEPSWRFPIAPMASRMATSAGSRLFLYTGVPFKESTAEAQQSGPQSQGGMLQKPGLKEPPVVWTHPLVESVAVVSDWSGNRGYP</sequence>
<evidence type="ECO:0000313" key="2">
    <source>
        <dbReference type="EMBL" id="CAI4000490.1"/>
    </source>
</evidence>
<dbReference type="EMBL" id="CAMXCT030002787">
    <property type="protein sequence ID" value="CAL4787802.1"/>
    <property type="molecule type" value="Genomic_DNA"/>
</dbReference>
<protein>
    <submittedName>
        <fullName evidence="2">Uncharacterized protein</fullName>
    </submittedName>
</protein>
<comment type="caution">
    <text evidence="2">The sequence shown here is derived from an EMBL/GenBank/DDBJ whole genome shotgun (WGS) entry which is preliminary data.</text>
</comment>
<evidence type="ECO:0000313" key="3">
    <source>
        <dbReference type="EMBL" id="CAL1153865.1"/>
    </source>
</evidence>
<evidence type="ECO:0000313" key="4">
    <source>
        <dbReference type="Proteomes" id="UP001152797"/>
    </source>
</evidence>
<feature type="region of interest" description="Disordered" evidence="1">
    <location>
        <begin position="370"/>
        <end position="391"/>
    </location>
</feature>